<evidence type="ECO:0000259" key="5">
    <source>
        <dbReference type="PROSITE" id="PS50888"/>
    </source>
</evidence>
<feature type="domain" description="BHLH" evidence="5">
    <location>
        <begin position="146"/>
        <end position="195"/>
    </location>
</feature>
<dbReference type="GO" id="GO:0046983">
    <property type="term" value="F:protein dimerization activity"/>
    <property type="evidence" value="ECO:0007669"/>
    <property type="project" value="InterPro"/>
</dbReference>
<dbReference type="SMART" id="SM00353">
    <property type="entry name" value="HLH"/>
    <property type="match status" value="1"/>
</dbReference>
<feature type="compositionally biased region" description="Polar residues" evidence="4">
    <location>
        <begin position="142"/>
        <end position="151"/>
    </location>
</feature>
<dbReference type="PANTHER" id="PTHR45855:SF24">
    <property type="entry name" value="HELIX-LOOP-HELIX DNA-BINDING DOMAIN CONTAINING PROTEIN, EXPRESSED"/>
    <property type="match status" value="1"/>
</dbReference>
<dbReference type="GO" id="GO:0005634">
    <property type="term" value="C:nucleus"/>
    <property type="evidence" value="ECO:0007669"/>
    <property type="project" value="TreeGrafter"/>
</dbReference>
<dbReference type="Pfam" id="PF00010">
    <property type="entry name" value="HLH"/>
    <property type="match status" value="1"/>
</dbReference>
<keyword evidence="3" id="KW-0804">Transcription</keyword>
<evidence type="ECO:0000256" key="1">
    <source>
        <dbReference type="ARBA" id="ARBA00023015"/>
    </source>
</evidence>
<dbReference type="AlphaFoldDB" id="A0A8J5WPX9"/>
<keyword evidence="1" id="KW-0805">Transcription regulation</keyword>
<keyword evidence="7" id="KW-1185">Reference proteome</keyword>
<dbReference type="GO" id="GO:0003677">
    <property type="term" value="F:DNA binding"/>
    <property type="evidence" value="ECO:0007669"/>
    <property type="project" value="UniProtKB-KW"/>
</dbReference>
<proteinExistence type="predicted"/>
<keyword evidence="2" id="KW-0238">DNA-binding</keyword>
<dbReference type="EMBL" id="JAAALK010000080">
    <property type="protein sequence ID" value="KAG8092962.1"/>
    <property type="molecule type" value="Genomic_DNA"/>
</dbReference>
<dbReference type="Proteomes" id="UP000729402">
    <property type="component" value="Unassembled WGS sequence"/>
</dbReference>
<sequence>METHPPTAASDHCLPLLSSPVAVPQPLPNVAPDHMQLQLDQPPSEDEMAAWLYQIGRGEEFSGVAQLPDGGSGAVGAGGQVAVDDWPKTATGSGERWTEGKLQSTEIMMEKLPTDHLEGTCCGACTGRRIESNSERKKTASRRSSQYAETHSLTEKRRRCKINEKLKTLQQLVPGCDKSNQASTLDQTIQYMKSLQQHVQAMSVGCCSTNPAAAVYAVLQPPPPYMLPAIAAGGAPAPVMVLRSTCPPMVQFAAPAVHPPLVHHPAAAAVVMMPTAALIQTIRQAAAVD</sequence>
<gene>
    <name evidence="6" type="ORF">GUJ93_ZPchr0012g19128</name>
</gene>
<protein>
    <recommendedName>
        <fullName evidence="5">BHLH domain-containing protein</fullName>
    </recommendedName>
</protein>
<reference evidence="6" key="1">
    <citation type="journal article" date="2021" name="bioRxiv">
        <title>Whole Genome Assembly and Annotation of Northern Wild Rice, Zizania palustris L., Supports a Whole Genome Duplication in the Zizania Genus.</title>
        <authorList>
            <person name="Haas M."/>
            <person name="Kono T."/>
            <person name="Macchietto M."/>
            <person name="Millas R."/>
            <person name="McGilp L."/>
            <person name="Shao M."/>
            <person name="Duquette J."/>
            <person name="Hirsch C.N."/>
            <person name="Kimball J."/>
        </authorList>
    </citation>
    <scope>NUCLEOTIDE SEQUENCE</scope>
    <source>
        <tissue evidence="6">Fresh leaf tissue</tissue>
    </source>
</reference>
<accession>A0A8J5WPX9</accession>
<comment type="caution">
    <text evidence="6">The sequence shown here is derived from an EMBL/GenBank/DDBJ whole genome shotgun (WGS) entry which is preliminary data.</text>
</comment>
<dbReference type="FunFam" id="4.10.280.10:FF:000145">
    <property type="entry name" value="Helix-loop-helix DNA-binding domain containing protein, expressed"/>
    <property type="match status" value="1"/>
</dbReference>
<dbReference type="PANTHER" id="PTHR45855">
    <property type="entry name" value="TRANSCRIPTION FACTOR PIF1-RELATED"/>
    <property type="match status" value="1"/>
</dbReference>
<dbReference type="InterPro" id="IPR031066">
    <property type="entry name" value="bHLH_ALC-like_plant"/>
</dbReference>
<reference evidence="6" key="2">
    <citation type="submission" date="2021-02" db="EMBL/GenBank/DDBJ databases">
        <authorList>
            <person name="Kimball J.A."/>
            <person name="Haas M.W."/>
            <person name="Macchietto M."/>
            <person name="Kono T."/>
            <person name="Duquette J."/>
            <person name="Shao M."/>
        </authorList>
    </citation>
    <scope>NUCLEOTIDE SEQUENCE</scope>
    <source>
        <tissue evidence="6">Fresh leaf tissue</tissue>
    </source>
</reference>
<evidence type="ECO:0000256" key="2">
    <source>
        <dbReference type="ARBA" id="ARBA00023125"/>
    </source>
</evidence>
<feature type="region of interest" description="Disordered" evidence="4">
    <location>
        <begin position="132"/>
        <end position="154"/>
    </location>
</feature>
<evidence type="ECO:0000256" key="4">
    <source>
        <dbReference type="SAM" id="MobiDB-lite"/>
    </source>
</evidence>
<dbReference type="PROSITE" id="PS50888">
    <property type="entry name" value="BHLH"/>
    <property type="match status" value="1"/>
</dbReference>
<evidence type="ECO:0000313" key="6">
    <source>
        <dbReference type="EMBL" id="KAG8092962.1"/>
    </source>
</evidence>
<dbReference type="OrthoDB" id="695860at2759"/>
<name>A0A8J5WPX9_ZIZPA</name>
<organism evidence="6 7">
    <name type="scientific">Zizania palustris</name>
    <name type="common">Northern wild rice</name>
    <dbReference type="NCBI Taxonomy" id="103762"/>
    <lineage>
        <taxon>Eukaryota</taxon>
        <taxon>Viridiplantae</taxon>
        <taxon>Streptophyta</taxon>
        <taxon>Embryophyta</taxon>
        <taxon>Tracheophyta</taxon>
        <taxon>Spermatophyta</taxon>
        <taxon>Magnoliopsida</taxon>
        <taxon>Liliopsida</taxon>
        <taxon>Poales</taxon>
        <taxon>Poaceae</taxon>
        <taxon>BOP clade</taxon>
        <taxon>Oryzoideae</taxon>
        <taxon>Oryzeae</taxon>
        <taxon>Zizaniinae</taxon>
        <taxon>Zizania</taxon>
    </lineage>
</organism>
<dbReference type="InterPro" id="IPR011598">
    <property type="entry name" value="bHLH_dom"/>
</dbReference>
<evidence type="ECO:0000256" key="3">
    <source>
        <dbReference type="ARBA" id="ARBA00023163"/>
    </source>
</evidence>
<evidence type="ECO:0000313" key="7">
    <source>
        <dbReference type="Proteomes" id="UP000729402"/>
    </source>
</evidence>